<feature type="transmembrane region" description="Helical" evidence="1">
    <location>
        <begin position="170"/>
        <end position="189"/>
    </location>
</feature>
<feature type="transmembrane region" description="Helical" evidence="1">
    <location>
        <begin position="201"/>
        <end position="221"/>
    </location>
</feature>
<keyword evidence="1" id="KW-0812">Transmembrane</keyword>
<evidence type="ECO:0000313" key="3">
    <source>
        <dbReference type="Proteomes" id="UP001497602"/>
    </source>
</evidence>
<name>A0ABM9PNU8_9FLAO</name>
<feature type="transmembrane region" description="Helical" evidence="1">
    <location>
        <begin position="149"/>
        <end position="163"/>
    </location>
</feature>
<feature type="transmembrane region" description="Helical" evidence="1">
    <location>
        <begin position="40"/>
        <end position="58"/>
    </location>
</feature>
<keyword evidence="3" id="KW-1185">Reference proteome</keyword>
<feature type="transmembrane region" description="Helical" evidence="1">
    <location>
        <begin position="126"/>
        <end position="143"/>
    </location>
</feature>
<dbReference type="Proteomes" id="UP001497602">
    <property type="component" value="Unassembled WGS sequence"/>
</dbReference>
<accession>A0ABM9PNU8</accession>
<proteinExistence type="predicted"/>
<sequence length="250" mass="29227">MTFSKTLLGQTLQTLGWLLLAITTGLILDSKFVAQNYYEHAQEVIVLLIIPLYGYLFYKATPRAKELLIYALLIGIVGEYLFSATFGMYTYRLQNIPHYIPPGHAIVFLLVYYFNRKPKVQQHKKHIEFFCLILIIPFATYYLIVKNDVLGFICTLLIFYFLRKHPKERMFYLVMYTVVAITELIGTSLECWSWPTMAFNKFTFLPSANPPSGISLFYFGLDRGTMSFYKRRHKTAWLRLKTIRSISSKK</sequence>
<reference evidence="2 3" key="1">
    <citation type="submission" date="2024-05" db="EMBL/GenBank/DDBJ databases">
        <authorList>
            <person name="Duchaud E."/>
        </authorList>
    </citation>
    <scope>NUCLEOTIDE SEQUENCE [LARGE SCALE GENOMIC DNA]</scope>
    <source>
        <strain evidence="2">Ena-SAMPLE-TAB-13-05-2024-13:56:06:370-140305</strain>
    </source>
</reference>
<keyword evidence="1" id="KW-0472">Membrane</keyword>
<feature type="transmembrane region" description="Helical" evidence="1">
    <location>
        <begin position="7"/>
        <end position="28"/>
    </location>
</feature>
<dbReference type="EMBL" id="CAXJRC010000033">
    <property type="protein sequence ID" value="CAL2107419.1"/>
    <property type="molecule type" value="Genomic_DNA"/>
</dbReference>
<feature type="transmembrane region" description="Helical" evidence="1">
    <location>
        <begin position="96"/>
        <end position="114"/>
    </location>
</feature>
<evidence type="ECO:0000313" key="2">
    <source>
        <dbReference type="EMBL" id="CAL2107419.1"/>
    </source>
</evidence>
<comment type="caution">
    <text evidence="2">The sequence shown here is derived from an EMBL/GenBank/DDBJ whole genome shotgun (WGS) entry which is preliminary data.</text>
</comment>
<keyword evidence="1" id="KW-1133">Transmembrane helix</keyword>
<gene>
    <name evidence="2" type="ORF">T190115A13A_30265</name>
</gene>
<evidence type="ECO:0000256" key="1">
    <source>
        <dbReference type="SAM" id="Phobius"/>
    </source>
</evidence>
<protein>
    <recommendedName>
        <fullName evidence="4">Integral membrane protein</fullName>
    </recommendedName>
</protein>
<evidence type="ECO:0008006" key="4">
    <source>
        <dbReference type="Google" id="ProtNLM"/>
    </source>
</evidence>
<organism evidence="2 3">
    <name type="scientific">Tenacibaculum vairaonense</name>
    <dbReference type="NCBI Taxonomy" id="3137860"/>
    <lineage>
        <taxon>Bacteria</taxon>
        <taxon>Pseudomonadati</taxon>
        <taxon>Bacteroidota</taxon>
        <taxon>Flavobacteriia</taxon>
        <taxon>Flavobacteriales</taxon>
        <taxon>Flavobacteriaceae</taxon>
        <taxon>Tenacibaculum</taxon>
    </lineage>
</organism>
<dbReference type="RefSeq" id="WP_348704578.1">
    <property type="nucleotide sequence ID" value="NZ_CAXIYA010000022.1"/>
</dbReference>
<feature type="transmembrane region" description="Helical" evidence="1">
    <location>
        <begin position="67"/>
        <end position="90"/>
    </location>
</feature>